<accession>A0AAF0YBT0</accession>
<keyword evidence="4 6" id="KW-0832">Ubl conjugation</keyword>
<dbReference type="GO" id="GO:0019776">
    <property type="term" value="F:Atg8-family ligase activity"/>
    <property type="evidence" value="ECO:0007669"/>
    <property type="project" value="TreeGrafter"/>
</dbReference>
<keyword evidence="12" id="KW-1185">Reference proteome</keyword>
<dbReference type="Pfam" id="PF20638">
    <property type="entry name" value="ATG5_UblA"/>
    <property type="match status" value="1"/>
</dbReference>
<dbReference type="GO" id="GO:0034274">
    <property type="term" value="C:Atg12-Atg5-Atg16 complex"/>
    <property type="evidence" value="ECO:0007669"/>
    <property type="project" value="TreeGrafter"/>
</dbReference>
<evidence type="ECO:0000256" key="1">
    <source>
        <dbReference type="ARBA" id="ARBA00004623"/>
    </source>
</evidence>
<keyword evidence="6" id="KW-0813">Transport</keyword>
<evidence type="ECO:0000256" key="2">
    <source>
        <dbReference type="ARBA" id="ARBA00006910"/>
    </source>
</evidence>
<protein>
    <recommendedName>
        <fullName evidence="6">Autophagy protein 5</fullName>
    </recommendedName>
</protein>
<gene>
    <name evidence="11" type="primary">ATG5</name>
    <name evidence="11" type="ORF">LOC62_05G007320</name>
</gene>
<dbReference type="EMBL" id="CP086718">
    <property type="protein sequence ID" value="WOO83800.1"/>
    <property type="molecule type" value="Genomic_DNA"/>
</dbReference>
<comment type="subcellular location">
    <subcellularLocation>
        <location evidence="1 6">Preautophagosomal structure membrane</location>
        <topology evidence="1 6">Peripheral membrane protein</topology>
    </subcellularLocation>
</comment>
<organism evidence="11 12">
    <name type="scientific">Vanrija pseudolonga</name>
    <dbReference type="NCBI Taxonomy" id="143232"/>
    <lineage>
        <taxon>Eukaryota</taxon>
        <taxon>Fungi</taxon>
        <taxon>Dikarya</taxon>
        <taxon>Basidiomycota</taxon>
        <taxon>Agaricomycotina</taxon>
        <taxon>Tremellomycetes</taxon>
        <taxon>Trichosporonales</taxon>
        <taxon>Trichosporonaceae</taxon>
        <taxon>Vanrija</taxon>
    </lineage>
</organism>
<dbReference type="Gene3D" id="3.10.20.90">
    <property type="entry name" value="Phosphatidylinositol 3-kinase Catalytic Subunit, Chain A, domain 1"/>
    <property type="match status" value="1"/>
</dbReference>
<feature type="domain" description="Autophagy protein ATG5 UblA" evidence="10">
    <location>
        <begin position="20"/>
        <end position="110"/>
    </location>
</feature>
<evidence type="ECO:0000313" key="12">
    <source>
        <dbReference type="Proteomes" id="UP000827549"/>
    </source>
</evidence>
<dbReference type="GO" id="GO:0034727">
    <property type="term" value="P:piecemeal microautophagy of the nucleus"/>
    <property type="evidence" value="ECO:0007669"/>
    <property type="project" value="TreeGrafter"/>
</dbReference>
<dbReference type="Pfam" id="PF04106">
    <property type="entry name" value="ATG5_UblB"/>
    <property type="match status" value="1"/>
</dbReference>
<dbReference type="InterPro" id="IPR048940">
    <property type="entry name" value="ATG5_HBR"/>
</dbReference>
<keyword evidence="5 6" id="KW-0072">Autophagy</keyword>
<feature type="domain" description="Autophagy protein ATG5 UblB" evidence="8">
    <location>
        <begin position="262"/>
        <end position="346"/>
    </location>
</feature>
<dbReference type="GO" id="GO:0005776">
    <property type="term" value="C:autophagosome"/>
    <property type="evidence" value="ECO:0007669"/>
    <property type="project" value="TreeGrafter"/>
</dbReference>
<keyword evidence="3 6" id="KW-1017">Isopeptide bond</keyword>
<proteinExistence type="inferred from homology"/>
<dbReference type="AlphaFoldDB" id="A0AAF0YBT0"/>
<feature type="compositionally biased region" description="Polar residues" evidence="7">
    <location>
        <begin position="224"/>
        <end position="248"/>
    </location>
</feature>
<evidence type="ECO:0000256" key="4">
    <source>
        <dbReference type="ARBA" id="ARBA00022843"/>
    </source>
</evidence>
<dbReference type="RefSeq" id="XP_062629826.1">
    <property type="nucleotide sequence ID" value="XM_062773842.1"/>
</dbReference>
<evidence type="ECO:0000259" key="9">
    <source>
        <dbReference type="Pfam" id="PF20637"/>
    </source>
</evidence>
<name>A0AAF0YBT0_9TREE</name>
<comment type="similarity">
    <text evidence="2 6">Belongs to the ATG5 family.</text>
</comment>
<dbReference type="Pfam" id="PF20637">
    <property type="entry name" value="ATG5_HBR"/>
    <property type="match status" value="1"/>
</dbReference>
<evidence type="ECO:0000259" key="10">
    <source>
        <dbReference type="Pfam" id="PF20638"/>
    </source>
</evidence>
<dbReference type="GO" id="GO:0000422">
    <property type="term" value="P:autophagy of mitochondrion"/>
    <property type="evidence" value="ECO:0007669"/>
    <property type="project" value="TreeGrafter"/>
</dbReference>
<dbReference type="Gene3D" id="3.10.20.620">
    <property type="match status" value="1"/>
</dbReference>
<evidence type="ECO:0000256" key="6">
    <source>
        <dbReference type="RuleBase" id="RU361202"/>
    </source>
</evidence>
<feature type="domain" description="Autophagy protein ATG5 alpha-helical bundle region" evidence="9">
    <location>
        <begin position="159"/>
        <end position="215"/>
    </location>
</feature>
<feature type="region of interest" description="Disordered" evidence="7">
    <location>
        <begin position="219"/>
        <end position="253"/>
    </location>
</feature>
<comment type="subunit">
    <text evidence="6">Conjugated with ATG12.</text>
</comment>
<evidence type="ECO:0000256" key="3">
    <source>
        <dbReference type="ARBA" id="ARBA00022499"/>
    </source>
</evidence>
<comment type="function">
    <text evidence="6">Involved in cytoplasm to vacuole transport (Cvt) and autophagic vesicle formation.</text>
</comment>
<dbReference type="GeneID" id="87810493"/>
<evidence type="ECO:0000256" key="5">
    <source>
        <dbReference type="ARBA" id="ARBA00023006"/>
    </source>
</evidence>
<dbReference type="InterPro" id="IPR007239">
    <property type="entry name" value="Atg5"/>
</dbReference>
<dbReference type="InterPro" id="IPR048318">
    <property type="entry name" value="ATG5_UblB"/>
</dbReference>
<dbReference type="InterPro" id="IPR048939">
    <property type="entry name" value="ATG5_UblA"/>
</dbReference>
<dbReference type="GO" id="GO:0034045">
    <property type="term" value="C:phagophore assembly site membrane"/>
    <property type="evidence" value="ECO:0007669"/>
    <property type="project" value="UniProtKB-SubCell"/>
</dbReference>
<reference evidence="11" key="1">
    <citation type="submission" date="2023-10" db="EMBL/GenBank/DDBJ databases">
        <authorList>
            <person name="Noh H."/>
        </authorList>
    </citation>
    <scope>NUCLEOTIDE SEQUENCE</scope>
    <source>
        <strain evidence="11">DUCC4014</strain>
    </source>
</reference>
<evidence type="ECO:0000259" key="8">
    <source>
        <dbReference type="Pfam" id="PF04106"/>
    </source>
</evidence>
<dbReference type="PANTHER" id="PTHR13040:SF2">
    <property type="entry name" value="AUTOPHAGY PROTEIN 5"/>
    <property type="match status" value="1"/>
</dbReference>
<dbReference type="GO" id="GO:0044233">
    <property type="term" value="C:mitochondria-associated endoplasmic reticulum membrane contact site"/>
    <property type="evidence" value="ECO:0007669"/>
    <property type="project" value="TreeGrafter"/>
</dbReference>
<dbReference type="Gene3D" id="1.10.246.190">
    <property type="entry name" value="Autophagy protein Apg5, helix rich domain"/>
    <property type="match status" value="1"/>
</dbReference>
<dbReference type="GO" id="GO:0006995">
    <property type="term" value="P:cellular response to nitrogen starvation"/>
    <property type="evidence" value="ECO:0007669"/>
    <property type="project" value="TreeGrafter"/>
</dbReference>
<keyword evidence="6" id="KW-0472">Membrane</keyword>
<evidence type="ECO:0000313" key="11">
    <source>
        <dbReference type="EMBL" id="WOO83800.1"/>
    </source>
</evidence>
<dbReference type="GO" id="GO:0061908">
    <property type="term" value="C:phagophore"/>
    <property type="evidence" value="ECO:0007669"/>
    <property type="project" value="TreeGrafter"/>
</dbReference>
<sequence length="352" mass="38043">MSAAAGSVQSSTNLFRRLAWNSSVPIEVRLADDVAGGAVDKYYTQAPRYTYLPLLLQGVREQLVDVALDDKALAEHSDDSQWWFEEDPGDSEESNVKFALQGPCKWHWPIDLIELHAAISRTGRRGAEAEPDAPPSPLKLILHLSSPPADKLAVPPGIESCRTQFVSQVKEADFVRWGNTKRVTGLRRGDLEAGWEGVVANDFDLHARMASRVVPLPIPLPPANTAQQATPSGITSRPPSTEPGQTSSREPKLESAYAARSLPIKVYLPDGAPALQFPVPSLGNDGRPTTLLSLLRTHLPLLFPTVAEPYVLAQPLAQGIILPPDAEAAWLAACMAGADGWLRIGIRIVGEA</sequence>
<dbReference type="PANTHER" id="PTHR13040">
    <property type="entry name" value="AUTOPHAGY PROTEIN 5"/>
    <property type="match status" value="1"/>
</dbReference>
<dbReference type="InterPro" id="IPR042526">
    <property type="entry name" value="Atg5_HR"/>
</dbReference>
<evidence type="ECO:0000256" key="7">
    <source>
        <dbReference type="SAM" id="MobiDB-lite"/>
    </source>
</evidence>
<dbReference type="InterPro" id="IPR042527">
    <property type="entry name" value="Atg5_UblA_dom_sf"/>
</dbReference>
<dbReference type="Proteomes" id="UP000827549">
    <property type="component" value="Chromosome 5"/>
</dbReference>